<dbReference type="EMBL" id="FOHA01000010">
    <property type="protein sequence ID" value="SER90628.1"/>
    <property type="molecule type" value="Genomic_DNA"/>
</dbReference>
<keyword evidence="3 5" id="KW-0694">RNA-binding</keyword>
<dbReference type="GO" id="GO:0072344">
    <property type="term" value="P:rescue of stalled ribosome"/>
    <property type="evidence" value="ECO:0007669"/>
    <property type="project" value="UniProtKB-UniRule"/>
</dbReference>
<dbReference type="AlphaFoldDB" id="A0A1H9T0F3"/>
<dbReference type="GO" id="GO:0019843">
    <property type="term" value="F:rRNA binding"/>
    <property type="evidence" value="ECO:0007669"/>
    <property type="project" value="UniProtKB-UniRule"/>
</dbReference>
<evidence type="ECO:0000256" key="4">
    <source>
        <dbReference type="ARBA" id="ARBA00022917"/>
    </source>
</evidence>
<dbReference type="OrthoDB" id="9766163at2"/>
<dbReference type="Gene3D" id="3.40.970.40">
    <property type="entry name" value="fibrinogen binding protein from staphylococcus aureus domain like"/>
    <property type="match status" value="1"/>
</dbReference>
<organism evidence="7 8">
    <name type="scientific">Isobaculum melis</name>
    <dbReference type="NCBI Taxonomy" id="142588"/>
    <lineage>
        <taxon>Bacteria</taxon>
        <taxon>Bacillati</taxon>
        <taxon>Bacillota</taxon>
        <taxon>Bacilli</taxon>
        <taxon>Lactobacillales</taxon>
        <taxon>Carnobacteriaceae</taxon>
        <taxon>Isobaculum</taxon>
    </lineage>
</organism>
<dbReference type="Gene3D" id="2.30.310.10">
    <property type="entry name" value="ibrinogen binding protein from staphylococcus aureus domain"/>
    <property type="match status" value="1"/>
</dbReference>
<dbReference type="Pfam" id="PF05670">
    <property type="entry name" value="NFACT-R_1"/>
    <property type="match status" value="1"/>
</dbReference>
<dbReference type="STRING" id="142588.SAMN04488559_11034"/>
<name>A0A1H9T0F3_9LACT</name>
<dbReference type="PANTHER" id="PTHR15239">
    <property type="entry name" value="NUCLEAR EXPORT MEDIATOR FACTOR NEMF"/>
    <property type="match status" value="1"/>
</dbReference>
<sequence length="562" mass="63882">MSFDGLFTHGMVDELGQTLENGRISKIHQPYKNEIVLVIRANGKNHKLLLSSHPSYARIQLTEIPYENPAAPPTFCMILRKYLEGAVLKEIKQIENDRIVHFIFKNRDEIGDMKNIILVAEIMGRHSNLFLIEESEQKIIDCIKHISPLQNSFRTLLPGATYINPPKSNQLNPFDAEFFLPVDQPELSMKQLIQKTYQGIGADTAVEISYQAEEKLAHFPKAMQKMVTDFSEKNLTPTLIIQGNKSSFVPLPFASISGERQSFQTLSELLDAFYQGKAERDRVQQQGADLIRIVQTELNRNQKKLVKLQQSLDETEHADIYRIKGELLTAFLYEMEKGMPEITLANFYEDNQPLKIALDVRKTPSQNAQKYFAKYQKLKNAVAYIHEQQQLTQVEVDYLESVATQIELASPKDLVAIKEELQQEGYLKKQKKMRTEKKSIQAETYLATDGTVILVGKNNFQNDQLTLKTAKKTDIWLHTKNIPGSHVIIQSAEPSEETLLEAANIAAYFSKSQLSASVPVDIVPVKKIRKPNGAKPGYVIYEGQRTVHVTPDAELVSRLRKK</sequence>
<comment type="function">
    <text evidence="5">Key component of the ribosome quality control system (RQC), a ribosome-associated complex that mediates the extraction of incompletely synthesized nascent chains from stalled ribosomes and their subsequent degradation. RqcH recruits Ala-charged tRNA, and with RqcP directs the elongation of stalled nascent chains on 50S ribosomal subunits, leading to non-templated C-terminal alanine extensions (Ala tail). The Ala tail promotes nascent chain degradation. May add between 1 and at least 8 Ala residues. Binds to stalled 50S ribosomal subunits.</text>
</comment>
<keyword evidence="1 5" id="KW-0820">tRNA-binding</keyword>
<comment type="similarity">
    <text evidence="5">Belongs to the NEMF family.</text>
</comment>
<proteinExistence type="inferred from homology"/>
<evidence type="ECO:0000313" key="7">
    <source>
        <dbReference type="EMBL" id="SER90628.1"/>
    </source>
</evidence>
<evidence type="ECO:0000313" key="8">
    <source>
        <dbReference type="Proteomes" id="UP000198948"/>
    </source>
</evidence>
<feature type="domain" description="NFACT RNA-binding" evidence="6">
    <location>
        <begin position="446"/>
        <end position="537"/>
    </location>
</feature>
<dbReference type="GO" id="GO:0043023">
    <property type="term" value="F:ribosomal large subunit binding"/>
    <property type="evidence" value="ECO:0007669"/>
    <property type="project" value="UniProtKB-UniRule"/>
</dbReference>
<feature type="coiled-coil region" evidence="5">
    <location>
        <begin position="291"/>
        <end position="318"/>
    </location>
</feature>
<evidence type="ECO:0000259" key="6">
    <source>
        <dbReference type="Pfam" id="PF05670"/>
    </source>
</evidence>
<reference evidence="7 8" key="1">
    <citation type="submission" date="2016-10" db="EMBL/GenBank/DDBJ databases">
        <authorList>
            <person name="de Groot N.N."/>
        </authorList>
    </citation>
    <scope>NUCLEOTIDE SEQUENCE [LARGE SCALE GENOMIC DNA]</scope>
    <source>
        <strain evidence="7 8">DSM 13760</strain>
    </source>
</reference>
<keyword evidence="5" id="KW-0175">Coiled coil</keyword>
<evidence type="ECO:0000256" key="1">
    <source>
        <dbReference type="ARBA" id="ARBA00022555"/>
    </source>
</evidence>
<accession>A0A1H9T0F3</accession>
<dbReference type="RefSeq" id="WP_092652388.1">
    <property type="nucleotide sequence ID" value="NZ_FOHA01000010.1"/>
</dbReference>
<dbReference type="HAMAP" id="MF_00844_B">
    <property type="entry name" value="RqcH_B"/>
    <property type="match status" value="1"/>
</dbReference>
<keyword evidence="8" id="KW-1185">Reference proteome</keyword>
<dbReference type="FunFam" id="2.30.310.10:FF:000004">
    <property type="entry name" value="Fibronectin-binding protein A"/>
    <property type="match status" value="1"/>
</dbReference>
<comment type="subunit">
    <text evidence="5">Associates with stalled 50S ribosomal subunits. Binds to RqcP.</text>
</comment>
<dbReference type="Proteomes" id="UP000198948">
    <property type="component" value="Unassembled WGS sequence"/>
</dbReference>
<keyword evidence="2 5" id="KW-0699">rRNA-binding</keyword>
<protein>
    <recommendedName>
        <fullName evidence="5">Rqc2 homolog RqcH</fullName>
        <shortName evidence="5">RqcH</shortName>
    </recommendedName>
</protein>
<dbReference type="InterPro" id="IPR043682">
    <property type="entry name" value="RqcH_bacterial"/>
</dbReference>
<dbReference type="InterPro" id="IPR008532">
    <property type="entry name" value="NFACT_RNA-bd"/>
</dbReference>
<dbReference type="GO" id="GO:0000049">
    <property type="term" value="F:tRNA binding"/>
    <property type="evidence" value="ECO:0007669"/>
    <property type="project" value="UniProtKB-UniRule"/>
</dbReference>
<dbReference type="InterPro" id="IPR051608">
    <property type="entry name" value="RQC_Subunit_NEMF"/>
</dbReference>
<evidence type="ECO:0000256" key="2">
    <source>
        <dbReference type="ARBA" id="ARBA00022730"/>
    </source>
</evidence>
<evidence type="ECO:0000256" key="3">
    <source>
        <dbReference type="ARBA" id="ARBA00022884"/>
    </source>
</evidence>
<evidence type="ECO:0000256" key="5">
    <source>
        <dbReference type="HAMAP-Rule" id="MF_00844"/>
    </source>
</evidence>
<dbReference type="PANTHER" id="PTHR15239:SF6">
    <property type="entry name" value="RIBOSOME QUALITY CONTROL COMPLEX SUBUNIT NEMF"/>
    <property type="match status" value="1"/>
</dbReference>
<dbReference type="Pfam" id="PF05833">
    <property type="entry name" value="NFACT_N"/>
    <property type="match status" value="1"/>
</dbReference>
<gene>
    <name evidence="5" type="primary">rqcH</name>
    <name evidence="7" type="ORF">SAMN04488559_11034</name>
</gene>
<keyword evidence="4 5" id="KW-0648">Protein biosynthesis</keyword>
<dbReference type="GO" id="GO:1990112">
    <property type="term" value="C:RQC complex"/>
    <property type="evidence" value="ECO:0007669"/>
    <property type="project" value="TreeGrafter"/>
</dbReference>